<organism evidence="2 3">
    <name type="scientific">Hohenbuehelia grisea</name>
    <dbReference type="NCBI Taxonomy" id="104357"/>
    <lineage>
        <taxon>Eukaryota</taxon>
        <taxon>Fungi</taxon>
        <taxon>Dikarya</taxon>
        <taxon>Basidiomycota</taxon>
        <taxon>Agaricomycotina</taxon>
        <taxon>Agaricomycetes</taxon>
        <taxon>Agaricomycetidae</taxon>
        <taxon>Agaricales</taxon>
        <taxon>Pleurotineae</taxon>
        <taxon>Pleurotaceae</taxon>
        <taxon>Hohenbuehelia</taxon>
    </lineage>
</organism>
<gene>
    <name evidence="2" type="ORF">HGRIS_007912</name>
</gene>
<comment type="caution">
    <text evidence="2">The sequence shown here is derived from an EMBL/GenBank/DDBJ whole genome shotgun (WGS) entry which is preliminary data.</text>
</comment>
<feature type="compositionally biased region" description="Low complexity" evidence="1">
    <location>
        <begin position="272"/>
        <end position="284"/>
    </location>
</feature>
<evidence type="ECO:0000313" key="3">
    <source>
        <dbReference type="Proteomes" id="UP001556367"/>
    </source>
</evidence>
<evidence type="ECO:0008006" key="4">
    <source>
        <dbReference type="Google" id="ProtNLM"/>
    </source>
</evidence>
<proteinExistence type="predicted"/>
<name>A0ABR3J6A6_9AGAR</name>
<feature type="region of interest" description="Disordered" evidence="1">
    <location>
        <begin position="1"/>
        <end position="30"/>
    </location>
</feature>
<dbReference type="EMBL" id="JASNQZ010000011">
    <property type="protein sequence ID" value="KAL0951181.1"/>
    <property type="molecule type" value="Genomic_DNA"/>
</dbReference>
<evidence type="ECO:0000256" key="1">
    <source>
        <dbReference type="SAM" id="MobiDB-lite"/>
    </source>
</evidence>
<protein>
    <recommendedName>
        <fullName evidence="4">Peroxin domain-containing protein</fullName>
    </recommendedName>
</protein>
<feature type="compositionally biased region" description="Pro residues" evidence="1">
    <location>
        <begin position="1"/>
        <end position="10"/>
    </location>
</feature>
<dbReference type="Proteomes" id="UP001556367">
    <property type="component" value="Unassembled WGS sequence"/>
</dbReference>
<feature type="compositionally biased region" description="Basic and acidic residues" evidence="1">
    <location>
        <begin position="14"/>
        <end position="30"/>
    </location>
</feature>
<accession>A0ABR3J6A6</accession>
<evidence type="ECO:0000313" key="2">
    <source>
        <dbReference type="EMBL" id="KAL0951181.1"/>
    </source>
</evidence>
<keyword evidence="3" id="KW-1185">Reference proteome</keyword>
<reference evidence="3" key="1">
    <citation type="submission" date="2024-06" db="EMBL/GenBank/DDBJ databases">
        <title>Multi-omics analyses provide insights into the biosynthesis of the anticancer antibiotic pleurotin in Hohenbuehelia grisea.</title>
        <authorList>
            <person name="Weaver J.A."/>
            <person name="Alberti F."/>
        </authorList>
    </citation>
    <scope>NUCLEOTIDE SEQUENCE [LARGE SCALE GENOMIC DNA]</scope>
    <source>
        <strain evidence="3">T-177</strain>
    </source>
</reference>
<feature type="region of interest" description="Disordered" evidence="1">
    <location>
        <begin position="261"/>
        <end position="285"/>
    </location>
</feature>
<sequence length="445" mass="52358">MTTTYPPPSPFQLQKRDSNDTEFKPAHDRVDPAKRRRTFSLFASGRRHRERRLRRQSTEEEDGVLHIQQTADVYSSIEVEAPEELEEDSKAEYRWAVVYENQRGYALPVLPQAQEVTDSANRLMFFSVPYYSSFSLLPRDPLPFSMPNAEKPRRKQTKFTLADYPLPDSRWRWVSHSWMVDMRSNTGEVQQDGFEYNWLFRQHKWHARPGKFGKGSWVRRRRWLRLMVRPKAEDSSEQSCRPLEGAQSLWLSISTYSQSENQSDNRTSIAQSSLSPSSSSSLTSNPFKVDPHDLWQGTISEDAERCFMLLKHFDRDGRKLELWQWWLGLERQPRVGKRTRMDTSSSFGDISLHIPLSDPPIDHIAMFLRQHCPQVLRLFVYPESRAKFIIMLRDAGILPRLSLAYDLGWIVEELGFWSYQEDLGPEHLRESIDHRQNTKHQIERK</sequence>
<feature type="compositionally biased region" description="Polar residues" evidence="1">
    <location>
        <begin position="261"/>
        <end position="271"/>
    </location>
</feature>